<dbReference type="Gene3D" id="3.20.20.370">
    <property type="entry name" value="Glycoside hydrolase/deacetylase"/>
    <property type="match status" value="1"/>
</dbReference>
<evidence type="ECO:0000313" key="4">
    <source>
        <dbReference type="EMBL" id="MFC5269472.1"/>
    </source>
</evidence>
<dbReference type="Pfam" id="PF01522">
    <property type="entry name" value="Polysacc_deac_1"/>
    <property type="match status" value="2"/>
</dbReference>
<dbReference type="EC" id="3.-.-.-" evidence="4"/>
<dbReference type="Proteomes" id="UP001596161">
    <property type="component" value="Unassembled WGS sequence"/>
</dbReference>
<dbReference type="PROSITE" id="PS51677">
    <property type="entry name" value="NODB"/>
    <property type="match status" value="1"/>
</dbReference>
<comment type="caution">
    <text evidence="4">The sequence shown here is derived from an EMBL/GenBank/DDBJ whole genome shotgun (WGS) entry which is preliminary data.</text>
</comment>
<dbReference type="InterPro" id="IPR051398">
    <property type="entry name" value="Polysacch_Deacetylase"/>
</dbReference>
<dbReference type="PANTHER" id="PTHR34216">
    <property type="match status" value="1"/>
</dbReference>
<comment type="subcellular location">
    <subcellularLocation>
        <location evidence="1">Secreted</location>
    </subcellularLocation>
</comment>
<sequence length="339" mass="39628">MKFGLRHYLRSYFAPQAAVLMYHRVAEVKSDIWDITVSPENFEYQLQILQQSGNVISLSELTGNASKNRLKSGNIALTFDDGYADNYHFAKPLLEKYKLPATFFITTSNIGKKTEFWWDELENLILFTEHLPTFFSMNINGEDLNFELLQEAELTPEQQQINRNWKACEETPPNMRCAMYLKLWQTLRPLPQKKQQQELQKLRDWAGKAISPRSGYESMTENQLRDLSRNPLFEIGAHTVSHAALGFHDITFQEKEIRENRNLLRDITNQPVDLLSYPYGHFNTQTLQAANQTKFKAAFTTREEFVKNQTEPLQMGRFQIKDLPPEKFSAQFNLVQRWC</sequence>
<reference evidence="5" key="1">
    <citation type="journal article" date="2019" name="Int. J. Syst. Evol. Microbiol.">
        <title>The Global Catalogue of Microorganisms (GCM) 10K type strain sequencing project: providing services to taxonomists for standard genome sequencing and annotation.</title>
        <authorList>
            <consortium name="The Broad Institute Genomics Platform"/>
            <consortium name="The Broad Institute Genome Sequencing Center for Infectious Disease"/>
            <person name="Wu L."/>
            <person name="Ma J."/>
        </authorList>
    </citation>
    <scope>NUCLEOTIDE SEQUENCE [LARGE SCALE GENOMIC DNA]</scope>
    <source>
        <strain evidence="5">KACC 12602</strain>
    </source>
</reference>
<dbReference type="SUPFAM" id="SSF88713">
    <property type="entry name" value="Glycoside hydrolase/deacetylase"/>
    <property type="match status" value="1"/>
</dbReference>
<evidence type="ECO:0000256" key="2">
    <source>
        <dbReference type="ARBA" id="ARBA00022729"/>
    </source>
</evidence>
<feature type="domain" description="NodB homology" evidence="3">
    <location>
        <begin position="73"/>
        <end position="339"/>
    </location>
</feature>
<dbReference type="RefSeq" id="WP_378015849.1">
    <property type="nucleotide sequence ID" value="NZ_JBHSKT010000001.1"/>
</dbReference>
<dbReference type="InterPro" id="IPR011330">
    <property type="entry name" value="Glyco_hydro/deAcase_b/a-brl"/>
</dbReference>
<evidence type="ECO:0000256" key="1">
    <source>
        <dbReference type="ARBA" id="ARBA00004613"/>
    </source>
</evidence>
<keyword evidence="5" id="KW-1185">Reference proteome</keyword>
<evidence type="ECO:0000313" key="5">
    <source>
        <dbReference type="Proteomes" id="UP001596161"/>
    </source>
</evidence>
<dbReference type="InterPro" id="IPR002509">
    <property type="entry name" value="NODB_dom"/>
</dbReference>
<protein>
    <submittedName>
        <fullName evidence="4">Polysaccharide deacetylase family protein</fullName>
        <ecNumber evidence="4">3.-.-.-</ecNumber>
    </submittedName>
</protein>
<name>A0ABW0E581_9BACT</name>
<keyword evidence="2" id="KW-0732">Signal</keyword>
<organism evidence="4 5">
    <name type="scientific">Adhaeribacter terreus</name>
    <dbReference type="NCBI Taxonomy" id="529703"/>
    <lineage>
        <taxon>Bacteria</taxon>
        <taxon>Pseudomonadati</taxon>
        <taxon>Bacteroidota</taxon>
        <taxon>Cytophagia</taxon>
        <taxon>Cytophagales</taxon>
        <taxon>Hymenobacteraceae</taxon>
        <taxon>Adhaeribacter</taxon>
    </lineage>
</organism>
<proteinExistence type="predicted"/>
<dbReference type="GO" id="GO:0016787">
    <property type="term" value="F:hydrolase activity"/>
    <property type="evidence" value="ECO:0007669"/>
    <property type="project" value="UniProtKB-KW"/>
</dbReference>
<dbReference type="PANTHER" id="PTHR34216:SF3">
    <property type="entry name" value="POLY-BETA-1,6-N-ACETYL-D-GLUCOSAMINE N-DEACETYLASE"/>
    <property type="match status" value="1"/>
</dbReference>
<keyword evidence="4" id="KW-0378">Hydrolase</keyword>
<dbReference type="EMBL" id="JBHSKT010000001">
    <property type="protein sequence ID" value="MFC5269472.1"/>
    <property type="molecule type" value="Genomic_DNA"/>
</dbReference>
<dbReference type="CDD" id="cd10918">
    <property type="entry name" value="CE4_NodB_like_5s_6s"/>
    <property type="match status" value="1"/>
</dbReference>
<evidence type="ECO:0000259" key="3">
    <source>
        <dbReference type="PROSITE" id="PS51677"/>
    </source>
</evidence>
<gene>
    <name evidence="4" type="ORF">ACFPIB_02545</name>
</gene>
<accession>A0ABW0E581</accession>